<evidence type="ECO:0000313" key="7">
    <source>
        <dbReference type="Proteomes" id="UP000053958"/>
    </source>
</evidence>
<dbReference type="EMBL" id="LASV01000160">
    <property type="protein sequence ID" value="KKA22063.1"/>
    <property type="molecule type" value="Genomic_DNA"/>
</dbReference>
<dbReference type="SUPFAM" id="SSF46689">
    <property type="entry name" value="Homeodomain-like"/>
    <property type="match status" value="1"/>
</dbReference>
<dbReference type="GO" id="GO:0005634">
    <property type="term" value="C:nucleus"/>
    <property type="evidence" value="ECO:0007669"/>
    <property type="project" value="UniProtKB-SubCell"/>
</dbReference>
<dbReference type="Pfam" id="PF03184">
    <property type="entry name" value="DDE_1"/>
    <property type="match status" value="1"/>
</dbReference>
<feature type="domain" description="HTH CENPB-type" evidence="5">
    <location>
        <begin position="615"/>
        <end position="687"/>
    </location>
</feature>
<gene>
    <name evidence="6" type="ORF">T310_3953</name>
</gene>
<feature type="region of interest" description="Disordered" evidence="4">
    <location>
        <begin position="265"/>
        <end position="287"/>
    </location>
</feature>
<evidence type="ECO:0000256" key="2">
    <source>
        <dbReference type="ARBA" id="ARBA00023125"/>
    </source>
</evidence>
<dbReference type="PANTHER" id="PTHR19303">
    <property type="entry name" value="TRANSPOSON"/>
    <property type="match status" value="1"/>
</dbReference>
<proteinExistence type="predicted"/>
<dbReference type="InterPro" id="IPR050863">
    <property type="entry name" value="CenT-Element_Derived"/>
</dbReference>
<evidence type="ECO:0000256" key="1">
    <source>
        <dbReference type="ARBA" id="ARBA00004123"/>
    </source>
</evidence>
<feature type="compositionally biased region" description="Polar residues" evidence="4">
    <location>
        <begin position="307"/>
        <end position="321"/>
    </location>
</feature>
<organism evidence="6 7">
    <name type="scientific">Rasamsonia emersonii (strain ATCC 16479 / CBS 393.64 / IMI 116815)</name>
    <dbReference type="NCBI Taxonomy" id="1408163"/>
    <lineage>
        <taxon>Eukaryota</taxon>
        <taxon>Fungi</taxon>
        <taxon>Dikarya</taxon>
        <taxon>Ascomycota</taxon>
        <taxon>Pezizomycotina</taxon>
        <taxon>Eurotiomycetes</taxon>
        <taxon>Eurotiomycetidae</taxon>
        <taxon>Eurotiales</taxon>
        <taxon>Trichocomaceae</taxon>
        <taxon>Rasamsonia</taxon>
    </lineage>
</organism>
<dbReference type="InterPro" id="IPR006600">
    <property type="entry name" value="HTH_CenpB_DNA-bd_dom"/>
</dbReference>
<protein>
    <recommendedName>
        <fullName evidence="5">HTH CENPB-type domain-containing protein</fullName>
    </recommendedName>
</protein>
<sequence length="959" mass="106995">MPVVVQSTVDLLETELAKARTTLEEIQPNAATVMALGEDVTAGAMAAYKKNLIRYNHDFFYSHRRLTPKDLGLVTVHQVNDTQDDGPISPQEEKIELSPKPPSLVDVLSNSLILDHMAPLLPISSLMSLAATSRTMRSIIMETPYVFRHLDLTTCRGAMVPKIAPIDVGGETWRGERMDESLTEDDFYAGPLRGIFTNLERRSILGSVRTLVLDGLSVPADLVADIILTDRFNVNILSIRECLHMNERKLMQVLQYAVRPDRPKGTPKVKGIYHFTPRKSNKNSSRSRYMASRREWWKSQLASMSRSQASTNQDSDSVSASSKRDTDHLNEWYKPSGRILRGTIEDGWAQTIQKCEGIIAFDAVLCRGPRHNVDLYSSSNNSQPRPDGGLLRPAIATVALGPCGCDGCHTSPEGPAIWGESPDEHFPLLCPPPLHSSKVVDAKRPVPEAPTRRPSGVEVQANHRNARSWAPVSAGIAGNADQHAQAANWNASATARAALVNIVSSTMMAVLQRSVIGAIPVHAAWEETYIEDLDLEGRIIHHLMKCVLIHSSLSSVRCGGRTLWEGFAAGKNRIQMAIAAYKNQKVKSILKAAEIFGVPEATLRARLKGRQPRAETRANGHRLKAIEEETLIQRLLEADKRGFPIRPEFLRSMAQILLRERLQDPTAVLGINWAYKFVKRHPELRTRYNRRITYQRAKQEDPRVIIPWFQAVHAAIQEHGIHEDDIWILMKLALQWGSAQPPRLLLQQNAVKGLVQSSRETVNGLQSLRLENGWTTDEIGLRWLKEVFEPYSRRYTTGAKRLLILDGHSSHLTAEFDTFCKENAIVCLCMPAHASHLLQPLDVGVFGPLKRAYGKLLEKRMIAGNNHIDKEDFLSLYPSARAEVFTPDNICKGFAGAGLKPLDKERVLAKITFQLRTPTPPASVESSVSSAFQTPQNPHQLDHKVRSLQKALVQESKAF</sequence>
<dbReference type="Pfam" id="PF05225">
    <property type="entry name" value="HTH_psq"/>
    <property type="match status" value="1"/>
</dbReference>
<evidence type="ECO:0000313" key="6">
    <source>
        <dbReference type="EMBL" id="KKA22063.1"/>
    </source>
</evidence>
<keyword evidence="7" id="KW-1185">Reference proteome</keyword>
<dbReference type="GO" id="GO:0003677">
    <property type="term" value="F:DNA binding"/>
    <property type="evidence" value="ECO:0007669"/>
    <property type="project" value="UniProtKB-KW"/>
</dbReference>
<name>A0A0F4YWP9_RASE3</name>
<dbReference type="GeneID" id="25316302"/>
<dbReference type="AlphaFoldDB" id="A0A0F4YWP9"/>
<dbReference type="RefSeq" id="XP_013328675.1">
    <property type="nucleotide sequence ID" value="XM_013473221.1"/>
</dbReference>
<evidence type="ECO:0000256" key="4">
    <source>
        <dbReference type="SAM" id="MobiDB-lite"/>
    </source>
</evidence>
<evidence type="ECO:0000259" key="5">
    <source>
        <dbReference type="PROSITE" id="PS51253"/>
    </source>
</evidence>
<comment type="subcellular location">
    <subcellularLocation>
        <location evidence="1">Nucleus</location>
    </subcellularLocation>
</comment>
<feature type="region of interest" description="Disordered" evidence="4">
    <location>
        <begin position="442"/>
        <end position="461"/>
    </location>
</feature>
<keyword evidence="2" id="KW-0238">DNA-binding</keyword>
<accession>A0A0F4YWP9</accession>
<dbReference type="PROSITE" id="PS51253">
    <property type="entry name" value="HTH_CENPB"/>
    <property type="match status" value="1"/>
</dbReference>
<dbReference type="Proteomes" id="UP000053958">
    <property type="component" value="Unassembled WGS sequence"/>
</dbReference>
<dbReference type="InterPro" id="IPR009057">
    <property type="entry name" value="Homeodomain-like_sf"/>
</dbReference>
<reference evidence="6 7" key="1">
    <citation type="submission" date="2015-04" db="EMBL/GenBank/DDBJ databases">
        <authorList>
            <person name="Heijne W.H."/>
            <person name="Fedorova N.D."/>
            <person name="Nierman W.C."/>
            <person name="Vollebregt A.W."/>
            <person name="Zhao Z."/>
            <person name="Wu L."/>
            <person name="Kumar M."/>
            <person name="Stam H."/>
            <person name="van den Berg M.A."/>
            <person name="Pel H.J."/>
        </authorList>
    </citation>
    <scope>NUCLEOTIDE SEQUENCE [LARGE SCALE GENOMIC DNA]</scope>
    <source>
        <strain evidence="6 7">CBS 393.64</strain>
    </source>
</reference>
<dbReference type="Pfam" id="PF03221">
    <property type="entry name" value="HTH_Tnp_Tc5"/>
    <property type="match status" value="1"/>
</dbReference>
<dbReference type="InterPro" id="IPR004875">
    <property type="entry name" value="DDE_SF_endonuclease_dom"/>
</dbReference>
<dbReference type="PANTHER" id="PTHR19303:SF74">
    <property type="entry name" value="POGO TRANSPOSABLE ELEMENT WITH KRAB DOMAIN"/>
    <property type="match status" value="1"/>
</dbReference>
<dbReference type="Gene3D" id="1.10.10.60">
    <property type="entry name" value="Homeodomain-like"/>
    <property type="match status" value="1"/>
</dbReference>
<dbReference type="STRING" id="1408163.A0A0F4YWP9"/>
<feature type="region of interest" description="Disordered" evidence="4">
    <location>
        <begin position="307"/>
        <end position="329"/>
    </location>
</feature>
<dbReference type="OrthoDB" id="5345494at2759"/>
<evidence type="ECO:0000256" key="3">
    <source>
        <dbReference type="ARBA" id="ARBA00023242"/>
    </source>
</evidence>
<dbReference type="InterPro" id="IPR007889">
    <property type="entry name" value="HTH_Psq"/>
</dbReference>
<comment type="caution">
    <text evidence="6">The sequence shown here is derived from an EMBL/GenBank/DDBJ whole genome shotgun (WGS) entry which is preliminary data.</text>
</comment>
<keyword evidence="3" id="KW-0539">Nucleus</keyword>